<accession>A0AAU8FUQ2</accession>
<dbReference type="AlphaFoldDB" id="A0AAU8FUQ2"/>
<sequence>MRRRLCVTLATICALALGLGTATALGQDVGAASGSTVTTAAGVTATPAGGYVFRPGDPMIFSNGGTASGGYEGACTGGYAVAGDSGTFLLGPRACSVIFSSVRGSDRLYGWTFSQNYPDGNALVREVPGDDAYQIVRDPLTGRTPGDGRVVGWTASAAQTRGMLVGKMGIGTGWTEGRITGAVMFRGMTLLCTDMRTDLGDAGAPVWRSDATGLRALGTIQAYDPSTRTGCYRPIQETLAIYGAHLPAFGPSQGRPGFGTLAPGMPWLGGGDALAVPVKNIPVGTDWRAPVAPLGS</sequence>
<name>A0AAU8FUQ2_9MICO</name>
<protein>
    <submittedName>
        <fullName evidence="2">S1 family peptidase</fullName>
    </submittedName>
</protein>
<evidence type="ECO:0000313" key="2">
    <source>
        <dbReference type="EMBL" id="XCH28347.1"/>
    </source>
</evidence>
<dbReference type="RefSeq" id="WP_253051548.1">
    <property type="nucleotide sequence ID" value="NZ_CP159290.1"/>
</dbReference>
<keyword evidence="1" id="KW-0732">Signal</keyword>
<proteinExistence type="predicted"/>
<feature type="chain" id="PRO_5043403551" evidence="1">
    <location>
        <begin position="27"/>
        <end position="296"/>
    </location>
</feature>
<dbReference type="InterPro" id="IPR043504">
    <property type="entry name" value="Peptidase_S1_PA_chymotrypsin"/>
</dbReference>
<gene>
    <name evidence="2" type="ORF">ABRQ22_12085</name>
</gene>
<dbReference type="Gene3D" id="2.40.10.10">
    <property type="entry name" value="Trypsin-like serine proteases"/>
    <property type="match status" value="2"/>
</dbReference>
<reference evidence="2" key="1">
    <citation type="submission" date="2024-06" db="EMBL/GenBank/DDBJ databases">
        <title>Complete genome sequence of the cellulolytic actinobacterium, Cellulosimicrobium ES-005.</title>
        <authorList>
            <person name="Matthews C.T."/>
            <person name="Underwood K.D."/>
            <person name="Ghanchi K.M."/>
            <person name="Fields S.D."/>
            <person name="Gardner S.G."/>
        </authorList>
    </citation>
    <scope>NUCLEOTIDE SEQUENCE</scope>
    <source>
        <strain evidence="2">ES-005</strain>
    </source>
</reference>
<evidence type="ECO:0000256" key="1">
    <source>
        <dbReference type="SAM" id="SignalP"/>
    </source>
</evidence>
<feature type="signal peptide" evidence="1">
    <location>
        <begin position="1"/>
        <end position="26"/>
    </location>
</feature>
<dbReference type="EMBL" id="CP159290">
    <property type="protein sequence ID" value="XCH28347.1"/>
    <property type="molecule type" value="Genomic_DNA"/>
</dbReference>
<organism evidence="2">
    <name type="scientific">Cellulosimicrobium sp. ES-005</name>
    <dbReference type="NCBI Taxonomy" id="3163031"/>
    <lineage>
        <taxon>Bacteria</taxon>
        <taxon>Bacillati</taxon>
        <taxon>Actinomycetota</taxon>
        <taxon>Actinomycetes</taxon>
        <taxon>Micrococcales</taxon>
        <taxon>Promicromonosporaceae</taxon>
        <taxon>Cellulosimicrobium</taxon>
    </lineage>
</organism>